<comment type="caution">
    <text evidence="3">The sequence shown here is derived from an EMBL/GenBank/DDBJ whole genome shotgun (WGS) entry which is preliminary data.</text>
</comment>
<dbReference type="PANTHER" id="PTHR43685:SF11">
    <property type="entry name" value="GLYCOSYLTRANSFERASE TAGX-RELATED"/>
    <property type="match status" value="1"/>
</dbReference>
<dbReference type="RefSeq" id="WP_301676915.1">
    <property type="nucleotide sequence ID" value="NZ_VCYI01000004.1"/>
</dbReference>
<reference evidence="3" key="1">
    <citation type="submission" date="2019-05" db="EMBL/GenBank/DDBJ databases">
        <title>Isolation and characterization of methanogens from the cold seep sediment at Four-Way Closure Ridge.</title>
        <authorList>
            <person name="You Y.-T."/>
            <person name="Chen S.-C."/>
            <person name="Zhang W.-L."/>
            <person name="Lai M.-C."/>
        </authorList>
    </citation>
    <scope>NUCLEOTIDE SEQUENCE</scope>
    <source>
        <strain evidence="3">FWC-SCC3</strain>
    </source>
</reference>
<sequence>MSARAGGAGFGGGGRIGISGDGGRQAPASPKKNRTGSGYAREYPVEGETALPAVSVVIPLYNKGPYITRAINSVLAQTVREFEVIVVDDGSTDDGAEVVGGFGDPRIRLIRQENRGVSAARNRGIEAARGELVAFLDADDEWMPRHLEALLRLREKYPQAGAYGTAYLITGNGSTIQTPSYSAAIPPEPWEGLLPNYFSDAILGSPPISSSIVAVPRCILNEVGGFNTGAWYGEDVDLWGRIALKYPIAFTWDGMGIYHTEASNRACNRREPILEHAFVASARNALQAGEVPPELTESVLEFVASRQIQIACRNLEAGRPDLARNNLKGCKTRRLWRSKWRALILAHIPSGVYLALRGR</sequence>
<dbReference type="CDD" id="cd00761">
    <property type="entry name" value="Glyco_tranf_GTA_type"/>
    <property type="match status" value="1"/>
</dbReference>
<evidence type="ECO:0000256" key="1">
    <source>
        <dbReference type="SAM" id="MobiDB-lite"/>
    </source>
</evidence>
<protein>
    <submittedName>
        <fullName evidence="3">Glycosyltransferase family 2 protein</fullName>
    </submittedName>
</protein>
<evidence type="ECO:0000313" key="4">
    <source>
        <dbReference type="Proteomes" id="UP001168423"/>
    </source>
</evidence>
<name>A0ABT8LZW6_9EURY</name>
<dbReference type="InterPro" id="IPR001173">
    <property type="entry name" value="Glyco_trans_2-like"/>
</dbReference>
<dbReference type="Gene3D" id="3.90.550.10">
    <property type="entry name" value="Spore Coat Polysaccharide Biosynthesis Protein SpsA, Chain A"/>
    <property type="match status" value="1"/>
</dbReference>
<dbReference type="PANTHER" id="PTHR43685">
    <property type="entry name" value="GLYCOSYLTRANSFERASE"/>
    <property type="match status" value="1"/>
</dbReference>
<dbReference type="InterPro" id="IPR029044">
    <property type="entry name" value="Nucleotide-diphossugar_trans"/>
</dbReference>
<dbReference type="Proteomes" id="UP001168423">
    <property type="component" value="Unassembled WGS sequence"/>
</dbReference>
<feature type="compositionally biased region" description="Gly residues" evidence="1">
    <location>
        <begin position="1"/>
        <end position="23"/>
    </location>
</feature>
<evidence type="ECO:0000313" key="3">
    <source>
        <dbReference type="EMBL" id="MDN7012324.1"/>
    </source>
</evidence>
<dbReference type="InterPro" id="IPR050834">
    <property type="entry name" value="Glycosyltransf_2"/>
</dbReference>
<feature type="domain" description="Glycosyltransferase 2-like" evidence="2">
    <location>
        <begin position="55"/>
        <end position="179"/>
    </location>
</feature>
<dbReference type="Pfam" id="PF00535">
    <property type="entry name" value="Glycos_transf_2"/>
    <property type="match status" value="1"/>
</dbReference>
<dbReference type="EMBL" id="VCYI01000004">
    <property type="protein sequence ID" value="MDN7012324.1"/>
    <property type="molecule type" value="Genomic_DNA"/>
</dbReference>
<accession>A0ABT8LZW6</accession>
<gene>
    <name evidence="3" type="ORF">FGW20_04565</name>
</gene>
<organism evidence="3 4">
    <name type="scientific">Methanoculleus methanifontis</name>
    <dbReference type="NCBI Taxonomy" id="2584086"/>
    <lineage>
        <taxon>Archaea</taxon>
        <taxon>Methanobacteriati</taxon>
        <taxon>Methanobacteriota</taxon>
        <taxon>Stenosarchaea group</taxon>
        <taxon>Methanomicrobia</taxon>
        <taxon>Methanomicrobiales</taxon>
        <taxon>Methanomicrobiaceae</taxon>
        <taxon>Methanoculleus</taxon>
    </lineage>
</organism>
<dbReference type="SUPFAM" id="SSF53448">
    <property type="entry name" value="Nucleotide-diphospho-sugar transferases"/>
    <property type="match status" value="1"/>
</dbReference>
<proteinExistence type="predicted"/>
<feature type="region of interest" description="Disordered" evidence="1">
    <location>
        <begin position="1"/>
        <end position="39"/>
    </location>
</feature>
<evidence type="ECO:0000259" key="2">
    <source>
        <dbReference type="Pfam" id="PF00535"/>
    </source>
</evidence>
<keyword evidence="4" id="KW-1185">Reference proteome</keyword>